<dbReference type="STRING" id="1276258.SAPIS_v1c04160"/>
<dbReference type="RefSeq" id="WP_023789196.1">
    <property type="nucleotide sequence ID" value="NC_022998.1"/>
</dbReference>
<dbReference type="PATRIC" id="fig|1276258.3.peg.415"/>
<dbReference type="OrthoDB" id="389807at2"/>
<evidence type="ECO:0000313" key="1">
    <source>
        <dbReference type="EMBL" id="AHB36262.1"/>
    </source>
</evidence>
<reference evidence="1 2" key="1">
    <citation type="journal article" date="2014" name="Genome Announc.">
        <title>Complete Genome Sequence of Spiroplasma apis B31T (ATCC 33834), a Bacterium Associated with May Disease of Honeybees (Apis mellifera).</title>
        <authorList>
            <person name="Ku C."/>
            <person name="Lo W.S."/>
            <person name="Chen L.L."/>
            <person name="Kuo C.H."/>
        </authorList>
    </citation>
    <scope>NUCLEOTIDE SEQUENCE [LARGE SCALE GENOMIC DNA]</scope>
    <source>
        <strain evidence="1">B31</strain>
    </source>
</reference>
<organism evidence="1 2">
    <name type="scientific">Spiroplasma apis B31</name>
    <dbReference type="NCBI Taxonomy" id="1276258"/>
    <lineage>
        <taxon>Bacteria</taxon>
        <taxon>Bacillati</taxon>
        <taxon>Mycoplasmatota</taxon>
        <taxon>Mollicutes</taxon>
        <taxon>Entomoplasmatales</taxon>
        <taxon>Spiroplasmataceae</taxon>
        <taxon>Spiroplasma</taxon>
    </lineage>
</organism>
<gene>
    <name evidence="1" type="ORF">SAPIS_v1c04160</name>
</gene>
<dbReference type="KEGG" id="sapi:SAPIS_v1c04160"/>
<evidence type="ECO:0000313" key="2">
    <source>
        <dbReference type="Proteomes" id="UP000018550"/>
    </source>
</evidence>
<dbReference type="AlphaFoldDB" id="V5RHV0"/>
<keyword evidence="2" id="KW-1185">Reference proteome</keyword>
<dbReference type="Proteomes" id="UP000018550">
    <property type="component" value="Chromosome"/>
</dbReference>
<sequence>MWNNYLQDIIYKMLEIKLIEVKKQIKQITIVDIYDYLKNVIFKKNKIRDVNDASFYIMNIKVNKLFEYMNINVLLDKTNTIETDLKSILEG</sequence>
<dbReference type="HOGENOM" id="CLU_182332_0_0_14"/>
<name>V5RHV0_SPIAP</name>
<accession>V5RHV0</accession>
<protein>
    <submittedName>
        <fullName evidence="1">Uncharacterized protein</fullName>
    </submittedName>
</protein>
<proteinExistence type="predicted"/>
<dbReference type="EMBL" id="CP006682">
    <property type="protein sequence ID" value="AHB36262.1"/>
    <property type="molecule type" value="Genomic_DNA"/>
</dbReference>